<gene>
    <name evidence="1" type="ORF">ROR02_02300</name>
</gene>
<name>A0A512H3Q5_9PROT</name>
<reference evidence="1 2" key="1">
    <citation type="submission" date="2019-07" db="EMBL/GenBank/DDBJ databases">
        <title>Whole genome shotgun sequence of Rhodospirillum oryzae NBRC 107573.</title>
        <authorList>
            <person name="Hosoyama A."/>
            <person name="Uohara A."/>
            <person name="Ohji S."/>
            <person name="Ichikawa N."/>
        </authorList>
    </citation>
    <scope>NUCLEOTIDE SEQUENCE [LARGE SCALE GENOMIC DNA]</scope>
    <source>
        <strain evidence="1 2">NBRC 107573</strain>
    </source>
</reference>
<evidence type="ECO:0000313" key="1">
    <source>
        <dbReference type="EMBL" id="GEO80099.1"/>
    </source>
</evidence>
<dbReference type="InterPro" id="IPR019632">
    <property type="entry name" value="DUF2497"/>
</dbReference>
<evidence type="ECO:0000313" key="2">
    <source>
        <dbReference type="Proteomes" id="UP000321567"/>
    </source>
</evidence>
<accession>A0A512H3Q5</accession>
<dbReference type="AlphaFoldDB" id="A0A512H3Q5"/>
<dbReference type="Proteomes" id="UP000321567">
    <property type="component" value="Unassembled WGS sequence"/>
</dbReference>
<sequence length="75" mass="8378">MDTESAAGGLLAELASAVARERTVGLGNGNLTLEEIVREVLRELVKEWLDLNLPTLTERLVQKEIERLVHRAEKL</sequence>
<evidence type="ECO:0008006" key="3">
    <source>
        <dbReference type="Google" id="ProtNLM"/>
    </source>
</evidence>
<dbReference type="Pfam" id="PF10691">
    <property type="entry name" value="DUF2497"/>
    <property type="match status" value="1"/>
</dbReference>
<keyword evidence="2" id="KW-1185">Reference proteome</keyword>
<organism evidence="1 2">
    <name type="scientific">Pararhodospirillum oryzae</name>
    <dbReference type="NCBI Taxonomy" id="478448"/>
    <lineage>
        <taxon>Bacteria</taxon>
        <taxon>Pseudomonadati</taxon>
        <taxon>Pseudomonadota</taxon>
        <taxon>Alphaproteobacteria</taxon>
        <taxon>Rhodospirillales</taxon>
        <taxon>Rhodospirillaceae</taxon>
        <taxon>Pararhodospirillum</taxon>
    </lineage>
</organism>
<protein>
    <recommendedName>
        <fullName evidence="3">DUF2497 domain-containing protein</fullName>
    </recommendedName>
</protein>
<proteinExistence type="predicted"/>
<comment type="caution">
    <text evidence="1">The sequence shown here is derived from an EMBL/GenBank/DDBJ whole genome shotgun (WGS) entry which is preliminary data.</text>
</comment>
<dbReference type="EMBL" id="BJZO01000004">
    <property type="protein sequence ID" value="GEO80099.1"/>
    <property type="molecule type" value="Genomic_DNA"/>
</dbReference>